<dbReference type="Pfam" id="PF13638">
    <property type="entry name" value="PIN_4"/>
    <property type="match status" value="1"/>
</dbReference>
<dbReference type="EMBL" id="SDOV01000001">
    <property type="protein sequence ID" value="KAH7644701.1"/>
    <property type="molecule type" value="Genomic_DNA"/>
</dbReference>
<evidence type="ECO:0000256" key="1">
    <source>
        <dbReference type="ARBA" id="ARBA00023161"/>
    </source>
</evidence>
<feature type="domain" description="DNA/RNA-binding" evidence="3">
    <location>
        <begin position="578"/>
        <end position="1046"/>
    </location>
</feature>
<dbReference type="Gene3D" id="3.40.50.1010">
    <property type="entry name" value="5'-nuclease"/>
    <property type="match status" value="1"/>
</dbReference>
<evidence type="ECO:0000259" key="3">
    <source>
        <dbReference type="Pfam" id="PF10373"/>
    </source>
</evidence>
<name>A0A9D4P5Q3_DERFA</name>
<feature type="region of interest" description="Disordered" evidence="2">
    <location>
        <begin position="1419"/>
        <end position="1440"/>
    </location>
</feature>
<proteinExistence type="predicted"/>
<dbReference type="InterPro" id="IPR011990">
    <property type="entry name" value="TPR-like_helical_dom_sf"/>
</dbReference>
<protein>
    <recommendedName>
        <fullName evidence="6">PIN domain-containing protein</fullName>
    </recommendedName>
</protein>
<dbReference type="PANTHER" id="PTHR15696:SF0">
    <property type="entry name" value="TELOMERASE-BINDING PROTEIN EST1A"/>
    <property type="match status" value="1"/>
</dbReference>
<sequence length="1440" mass="170322">MDKRKSISSRNHHYEEETIDKRIYHHHHHHNHHQQQQQQQQRSFNNDNFSQSQSSSRIHGHSSSHRLEQELYRPPGSRNQHHHNQPSGHYMGQNHNHHHHRSTYYHHNRLTNSNRQNNLNQYYQHQHSNYSRKVNNNNNPSSGSSSTSSNSNYKITKNRHHHHSEDSDHNSHKIMNQTNDQRQSKFDRYEQNLNKFQKSMQTYSLIDQNSVIERFDLPIYSYSKKSENSENRMELIQSINNLVLIDSLRNLSQTKSKSQSTAASSTSSTSPSNIKQSSIEEKPGLIVLPSKTMTSAVSEQSSTIITDKSKMNNKSGSNAGIIRLNRDTMHQLLQRNSMDENTHHHRQQYSHHSNDEHSIIDRSPREKHNNTITSQIAADFYEFENLLDRLRYYGGRQNWRNGPSLQKFCYSDPNIQAIRIRIMNACEHLLLIDLNRSITQNVLPNIWEICFYDFIRIYRQNHGGEERATNSTGSFNEKEIHDTNLLSKLAREGLDYFGTLYHRLIEKYQFQLKSLYERHKYYRSNPSLYSHLHDITCVVKIIFIYLGDLWRYIELVPPPSSSSVSHGNQLNSGHFVNSKNYYMKAHMLVPKNSHICSQLALVSFYQKNYFDAIYYSIISFEYDILHDRCSNRFRSKFIRVQSNRQNLLVYFDSIRSLHMKMISTIRRDYDQTMEREKLQRQRLERGHSRINKNYRIEYWVRPDRTIAKCDMYNFYDLAAVVSRNESEPDLLKFYEKFILKSPATATTTTTTTMMLAKSQFKDLKDRFTLSFLMVHAMLNHRVGLDRFYDVANQMILEFDSVINRSSDHDNHSHNNNRLSPFFLIQLFVINMYSVANTMDDHNRDHHQLQYAAYYGFTQTNSYFIMSTMISMILKRLIHLFETFRHHHLDLLESINSSTSMAKGQISRKLSNEPECIDDCFGSIYHTMITKNPSLEVQQEWFDFYSFLPCVKLWSDWIISFNPYFPPQEMNDIKTPGIDQNVWQIFAQFLTQLHQIKQYPVVFYSDQKSKHHLSLSSPKSSDLDQNEYELVQLPEDRFLDGFKILRDTPESSKFVHTPFVLEIAYIYMRIESIKLFGDYLCGLQYPYLRFDTKNFTFESLINTDDVENQPGIKLKQIQQRQLMEAMNRDKNNQIIANNKSDGDNDDDDDDECYSNDEEAIREMNDLNLNPMERRKLLQYRMFRQQNRQHGRYFRMIEHIHEPKRRFIIIPRYVIFDTNCFINDLHSIMKFVHNKSFIVAVPLIVVQELQSMMARGQRLQVSKSSEDINNDEQQESMNLRYKQLAKKSAEILDCLQKAFDSNVENIRAITSKGSLLDRIDYKEESNDNSNAVNNDDRILYGCVSLVEKDNHHVNDEQIDDKWMRNLLKDAGEQQLTNQDEFIHRNVILITDDMNLRIKSLGYDIPVKKFKQFRKWASTLDNHQPQAQQPSPPLLRKKSQQST</sequence>
<dbReference type="GO" id="GO:0005697">
    <property type="term" value="C:telomerase holoenzyme complex"/>
    <property type="evidence" value="ECO:0007669"/>
    <property type="project" value="TreeGrafter"/>
</dbReference>
<reference evidence="5" key="1">
    <citation type="submission" date="2020-06" db="EMBL/GenBank/DDBJ databases">
        <authorList>
            <person name="Ji K."/>
            <person name="Li J."/>
        </authorList>
    </citation>
    <scope>NUCLEOTIDE SEQUENCE</scope>
    <source>
        <strain evidence="5">JKM2019</strain>
        <tissue evidence="5">Whole body</tissue>
    </source>
</reference>
<evidence type="ECO:0000259" key="4">
    <source>
        <dbReference type="Pfam" id="PF13638"/>
    </source>
</evidence>
<feature type="compositionally biased region" description="Low complexity" evidence="2">
    <location>
        <begin position="255"/>
        <end position="277"/>
    </location>
</feature>
<keyword evidence="1" id="KW-0866">Nonsense-mediated mRNA decay</keyword>
<evidence type="ECO:0000313" key="5">
    <source>
        <dbReference type="EMBL" id="KAH7644701.1"/>
    </source>
</evidence>
<dbReference type="GO" id="GO:0070034">
    <property type="term" value="F:telomerase RNA binding"/>
    <property type="evidence" value="ECO:0007669"/>
    <property type="project" value="TreeGrafter"/>
</dbReference>
<dbReference type="GO" id="GO:0000184">
    <property type="term" value="P:nuclear-transcribed mRNA catabolic process, nonsense-mediated decay"/>
    <property type="evidence" value="ECO:0007669"/>
    <property type="project" value="UniProtKB-KW"/>
</dbReference>
<reference evidence="5" key="2">
    <citation type="journal article" date="2021" name="World Allergy Organ. J.">
        <title>Chromosome-level assembly of Dermatophagoides farinae genome and transcriptome reveals two novel allergens Der f 37 and Der f 39.</title>
        <authorList>
            <person name="Chen J."/>
            <person name="Cai Z."/>
            <person name="Fan D."/>
            <person name="Hu J."/>
            <person name="Hou Y."/>
            <person name="He Y."/>
            <person name="Zhang Z."/>
            <person name="Zhao Z."/>
            <person name="Gao P."/>
            <person name="Hu W."/>
            <person name="Sun J."/>
            <person name="Li J."/>
            <person name="Ji K."/>
        </authorList>
    </citation>
    <scope>NUCLEOTIDE SEQUENCE</scope>
    <source>
        <strain evidence="5">JKM2019</strain>
    </source>
</reference>
<organism evidence="5">
    <name type="scientific">Dermatophagoides farinae</name>
    <name type="common">American house dust mite</name>
    <dbReference type="NCBI Taxonomy" id="6954"/>
    <lineage>
        <taxon>Eukaryota</taxon>
        <taxon>Metazoa</taxon>
        <taxon>Ecdysozoa</taxon>
        <taxon>Arthropoda</taxon>
        <taxon>Chelicerata</taxon>
        <taxon>Arachnida</taxon>
        <taxon>Acari</taxon>
        <taxon>Acariformes</taxon>
        <taxon>Sarcoptiformes</taxon>
        <taxon>Astigmata</taxon>
        <taxon>Psoroptidia</taxon>
        <taxon>Analgoidea</taxon>
        <taxon>Pyroglyphidae</taxon>
        <taxon>Dermatophagoidinae</taxon>
        <taxon>Dermatophagoides</taxon>
    </lineage>
</organism>
<dbReference type="GO" id="GO:0042162">
    <property type="term" value="F:telomeric DNA binding"/>
    <property type="evidence" value="ECO:0007669"/>
    <property type="project" value="TreeGrafter"/>
</dbReference>
<comment type="caution">
    <text evidence="5">The sequence shown here is derived from an EMBL/GenBank/DDBJ whole genome shotgun (WGS) entry which is preliminary data.</text>
</comment>
<feature type="region of interest" description="Disordered" evidence="2">
    <location>
        <begin position="26"/>
        <end position="103"/>
    </location>
</feature>
<dbReference type="Gene3D" id="1.25.40.10">
    <property type="entry name" value="Tetratricopeptide repeat domain"/>
    <property type="match status" value="1"/>
</dbReference>
<feature type="region of interest" description="Disordered" evidence="2">
    <location>
        <begin position="255"/>
        <end position="287"/>
    </location>
</feature>
<accession>A0A9D4P5Q3</accession>
<dbReference type="Proteomes" id="UP000828236">
    <property type="component" value="Unassembled WGS sequence"/>
</dbReference>
<feature type="compositionally biased region" description="Low complexity" evidence="2">
    <location>
        <begin position="131"/>
        <end position="152"/>
    </location>
</feature>
<gene>
    <name evidence="5" type="ORF">HUG17_0239</name>
</gene>
<feature type="region of interest" description="Disordered" evidence="2">
    <location>
        <begin position="131"/>
        <end position="173"/>
    </location>
</feature>
<dbReference type="Pfam" id="PF10373">
    <property type="entry name" value="EST1_DNA_bind"/>
    <property type="match status" value="1"/>
</dbReference>
<dbReference type="PANTHER" id="PTHR15696">
    <property type="entry name" value="SMG-7 SUPPRESSOR WITH MORPHOLOGICAL EFFECT ON GENITALIA PROTEIN 7"/>
    <property type="match status" value="1"/>
</dbReference>
<dbReference type="InterPro" id="IPR045153">
    <property type="entry name" value="Est1/Ebs1-like"/>
</dbReference>
<dbReference type="SUPFAM" id="SSF48452">
    <property type="entry name" value="TPR-like"/>
    <property type="match status" value="1"/>
</dbReference>
<feature type="domain" description="PIN" evidence="4">
    <location>
        <begin position="1213"/>
        <end position="1407"/>
    </location>
</feature>
<dbReference type="InterPro" id="IPR002716">
    <property type="entry name" value="PIN_dom"/>
</dbReference>
<evidence type="ECO:0008006" key="6">
    <source>
        <dbReference type="Google" id="ProtNLM"/>
    </source>
</evidence>
<feature type="compositionally biased region" description="Low complexity" evidence="2">
    <location>
        <begin position="34"/>
        <end position="57"/>
    </location>
</feature>
<dbReference type="InterPro" id="IPR018834">
    <property type="entry name" value="DNA/RNA-bd_Est1-type"/>
</dbReference>
<evidence type="ECO:0000256" key="2">
    <source>
        <dbReference type="SAM" id="MobiDB-lite"/>
    </source>
</evidence>